<organism evidence="1 2">
    <name type="scientific">Bacillus methanolicus PB1</name>
    <dbReference type="NCBI Taxonomy" id="997296"/>
    <lineage>
        <taxon>Bacteria</taxon>
        <taxon>Bacillati</taxon>
        <taxon>Bacillota</taxon>
        <taxon>Bacilli</taxon>
        <taxon>Bacillales</taxon>
        <taxon>Bacillaceae</taxon>
        <taxon>Bacillus</taxon>
    </lineage>
</organism>
<accession>I3DVJ2</accession>
<comment type="caution">
    <text evidence="1">The sequence shown here is derived from an EMBL/GenBank/DDBJ whole genome shotgun (WGS) entry which is preliminary data.</text>
</comment>
<dbReference type="STRING" id="997296.PB1_11904"/>
<proteinExistence type="predicted"/>
<dbReference type="RefSeq" id="WP_004436579.1">
    <property type="nucleotide sequence ID" value="NZ_AFEU01000003.1"/>
</dbReference>
<dbReference type="Proteomes" id="UP000010523">
    <property type="component" value="Unassembled WGS sequence"/>
</dbReference>
<name>I3DVJ2_BACMT</name>
<dbReference type="PATRIC" id="fig|997296.3.peg.2507"/>
<protein>
    <submittedName>
        <fullName evidence="1">Uncharacterized protein</fullName>
    </submittedName>
</protein>
<reference evidence="1 2" key="1">
    <citation type="journal article" date="2012" name="Appl. Environ. Microbiol.">
        <title>Genome Sequence of Thermotolerant Bacillus methanolicus: Features and Regulation Related to Methylotrophy and Production of L-Lysine and L-Glutamate from Methanol.</title>
        <authorList>
            <person name="Heggeset T.M."/>
            <person name="Krog A."/>
            <person name="Balzer S."/>
            <person name="Wentzel A."/>
            <person name="Ellingsen T.E."/>
            <person name="Brautaset T."/>
        </authorList>
    </citation>
    <scope>NUCLEOTIDE SEQUENCE [LARGE SCALE GENOMIC DNA]</scope>
    <source>
        <strain evidence="1 2">PB1</strain>
    </source>
</reference>
<sequence>MVLANAAKAEVMLFADELKNTLSFSDTLTPNVRECTSCTLFHEITVKFYSTQHFDVSE</sequence>
<gene>
    <name evidence="1" type="ORF">PB1_11904</name>
</gene>
<evidence type="ECO:0000313" key="2">
    <source>
        <dbReference type="Proteomes" id="UP000010523"/>
    </source>
</evidence>
<keyword evidence="2" id="KW-1185">Reference proteome</keyword>
<dbReference type="AlphaFoldDB" id="I3DVJ2"/>
<evidence type="ECO:0000313" key="1">
    <source>
        <dbReference type="EMBL" id="EIJ78263.1"/>
    </source>
</evidence>
<dbReference type="EMBL" id="AFEU01000003">
    <property type="protein sequence ID" value="EIJ78263.1"/>
    <property type="molecule type" value="Genomic_DNA"/>
</dbReference>